<organism evidence="1">
    <name type="scientific">Bradyrhizobium sp. LLZ17</name>
    <dbReference type="NCBI Taxonomy" id="3239388"/>
    <lineage>
        <taxon>Bacteria</taxon>
        <taxon>Pseudomonadati</taxon>
        <taxon>Pseudomonadota</taxon>
        <taxon>Alphaproteobacteria</taxon>
        <taxon>Hyphomicrobiales</taxon>
        <taxon>Nitrobacteraceae</taxon>
        <taxon>Bradyrhizobium</taxon>
    </lineage>
</organism>
<gene>
    <name evidence="1" type="ORF">AB8Z38_07365</name>
</gene>
<proteinExistence type="predicted"/>
<evidence type="ECO:0000313" key="1">
    <source>
        <dbReference type="EMBL" id="XDV59231.1"/>
    </source>
</evidence>
<dbReference type="EMBL" id="CP165734">
    <property type="protein sequence ID" value="XDV59231.1"/>
    <property type="molecule type" value="Genomic_DNA"/>
</dbReference>
<dbReference type="RefSeq" id="WP_369723864.1">
    <property type="nucleotide sequence ID" value="NZ_CP165734.1"/>
</dbReference>
<dbReference type="AlphaFoldDB" id="A0AB39XPT6"/>
<name>A0AB39XPT6_9BRAD</name>
<accession>A0AB39XPT6</accession>
<sequence>MNNLDTLRESALAHRLKGMVGGNRVLWNAKHIAQLRHGIWEFSERALIDAFEMKQAEPAIRVPASAPVLRAMDSTALSWQFRISDETPDLMNDVIKVGGWRLANFAKNGPVLFCHDSSSMPVGQSSTPWTSSGPSLMANVNFPPQGVSAVSDQVRSMVAAGVLRGCSVGFVPGSFQFTKDPQRPGGIDFLSGHILTEFSLCPVPANPNCLLVGPAAGAKSSGRVRNAPLDDYPLPGGEPSDWVCQAIGTMPIDSTDDPYNAASAKAALLAQFSPNGTITEDAKHFFFASNASAAFKADSYQFPFCKVAGGTIVASKTGWRQSFAALEKSDMPGNVISVARALVDSLEVRLGETKMLDRRREARELVARARAISARIVDDPTPTREQRLAEAAKIRRMAYSK</sequence>
<reference evidence="1" key="1">
    <citation type="submission" date="2024-08" db="EMBL/GenBank/DDBJ databases">
        <authorList>
            <person name="Chaddad Z."/>
            <person name="Lamrabet M."/>
            <person name="Bouhnik O."/>
            <person name="Alami S."/>
            <person name="Wipf D."/>
            <person name="Courty P.E."/>
            <person name="Missbah El Idrissi M."/>
        </authorList>
    </citation>
    <scope>NUCLEOTIDE SEQUENCE</scope>
    <source>
        <strain evidence="1">LLZ17</strain>
    </source>
</reference>
<protein>
    <submittedName>
        <fullName evidence="1">Uncharacterized protein</fullName>
    </submittedName>
</protein>